<feature type="repeat" description="ANK" evidence="3">
    <location>
        <begin position="734"/>
        <end position="766"/>
    </location>
</feature>
<feature type="repeat" description="ANK" evidence="3">
    <location>
        <begin position="867"/>
        <end position="899"/>
    </location>
</feature>
<feature type="repeat" description="ANK" evidence="3">
    <location>
        <begin position="501"/>
        <end position="533"/>
    </location>
</feature>
<reference evidence="4" key="1">
    <citation type="submission" date="2021-06" db="EMBL/GenBank/DDBJ databases">
        <title>Parelaphostrongylus tenuis whole genome reference sequence.</title>
        <authorList>
            <person name="Garwood T.J."/>
            <person name="Larsen P.A."/>
            <person name="Fountain-Jones N.M."/>
            <person name="Garbe J.R."/>
            <person name="Macchietto M.G."/>
            <person name="Kania S.A."/>
            <person name="Gerhold R.W."/>
            <person name="Richards J.E."/>
            <person name="Wolf T.M."/>
        </authorList>
    </citation>
    <scope>NUCLEOTIDE SEQUENCE</scope>
    <source>
        <strain evidence="4">MNPRO001-30</strain>
        <tissue evidence="4">Meninges</tissue>
    </source>
</reference>
<organism evidence="4 5">
    <name type="scientific">Parelaphostrongylus tenuis</name>
    <name type="common">Meningeal worm</name>
    <dbReference type="NCBI Taxonomy" id="148309"/>
    <lineage>
        <taxon>Eukaryota</taxon>
        <taxon>Metazoa</taxon>
        <taxon>Ecdysozoa</taxon>
        <taxon>Nematoda</taxon>
        <taxon>Chromadorea</taxon>
        <taxon>Rhabditida</taxon>
        <taxon>Rhabditina</taxon>
        <taxon>Rhabditomorpha</taxon>
        <taxon>Strongyloidea</taxon>
        <taxon>Metastrongylidae</taxon>
        <taxon>Parelaphostrongylus</taxon>
    </lineage>
</organism>
<protein>
    <submittedName>
        <fullName evidence="4">Uncharacterized protein</fullName>
    </submittedName>
</protein>
<dbReference type="Gene3D" id="1.25.40.20">
    <property type="entry name" value="Ankyrin repeat-containing domain"/>
    <property type="match status" value="3"/>
</dbReference>
<dbReference type="PROSITE" id="PS50297">
    <property type="entry name" value="ANK_REP_REGION"/>
    <property type="match status" value="6"/>
</dbReference>
<dbReference type="EMBL" id="JAHQIW010002308">
    <property type="protein sequence ID" value="KAJ1355054.1"/>
    <property type="molecule type" value="Genomic_DNA"/>
</dbReference>
<proteinExistence type="predicted"/>
<evidence type="ECO:0000313" key="5">
    <source>
        <dbReference type="Proteomes" id="UP001196413"/>
    </source>
</evidence>
<dbReference type="PANTHER" id="PTHR24189:SF50">
    <property type="entry name" value="ANKYRIN REPEAT AND SOCS BOX PROTEIN 2"/>
    <property type="match status" value="1"/>
</dbReference>
<feature type="repeat" description="ANK" evidence="3">
    <location>
        <begin position="534"/>
        <end position="571"/>
    </location>
</feature>
<evidence type="ECO:0000256" key="2">
    <source>
        <dbReference type="ARBA" id="ARBA00023043"/>
    </source>
</evidence>
<dbReference type="Proteomes" id="UP001196413">
    <property type="component" value="Unassembled WGS sequence"/>
</dbReference>
<dbReference type="AlphaFoldDB" id="A0AAD5MWL9"/>
<evidence type="ECO:0000256" key="3">
    <source>
        <dbReference type="PROSITE-ProRule" id="PRU00023"/>
    </source>
</evidence>
<dbReference type="SMART" id="SM00248">
    <property type="entry name" value="ANK"/>
    <property type="match status" value="16"/>
</dbReference>
<feature type="repeat" description="ANK" evidence="3">
    <location>
        <begin position="433"/>
        <end position="465"/>
    </location>
</feature>
<evidence type="ECO:0000313" key="4">
    <source>
        <dbReference type="EMBL" id="KAJ1355054.1"/>
    </source>
</evidence>
<sequence length="1013" mass="110618">MTHSSMVIKHLIDDLRLFNDPKTQQASRSRHDVQSSSECVAAHFCLVESAESTESATLLRSLADQLCKRFPNLVLPKLSTVTLLADHDEALQQYLALPLASLPCPAKPLFLLIDNILPHIYDLILAIDRCLPSWMRLVVTSRPLAPSDQYKFERFHDLLLSECIDELDRFIEVRLPQCLHCEVLDACEGSWFFVDQLARAVDAGVILPDRVPCSLKDLMDDICLALPQRLPVYLLLIKASRHPPPLDFLLAVSQLINRESVFVIERELEAIKIILRSTDPVILDGCWAEINCDLAPYHTAWAEFYKTKRRKSPQDIVELAYHLAHSTVPPLSSIRTLSSVGAGDLILKCSVIDIPTSILLSKAGAVIQDLSINDDFVYLCCTGDVKSVMKEIDLQNDMELSLGLLAASSRGHTDICEGILQYKPQVANSVCNGQWNALRSAACNNHLEVLDLLLSQGDDVNVDEEGCGKRTALRGAAWAGHRDVVSRLLKASASVDRKDSEDRTALMAASFMDHWEIVDLLLDHGAKISETDSAGATALHLALSNGSKTDAHDKTVQTLIKRGSDLTMADAHGRVCLHLAAYYGDRNLTSLIGVTCIDVQDSLGRTPLMLAASQGQVEAVDQLIKNGAYIDCIDSDGRTAFQLAAIHGHLPVVDMLLAFGADEAHKDNDGAVALHYAVAHGDVALCRALATSVTVNATDRVGNHPLINACQSDNEEVVRELLSLGANVDHISLNGQSALRVAALTGNAMIVRVLAEHITDWEQQDMDGTPLVHTLLINKQTAMAELLLTLGAFISAKDTHGRTCAHVVCAINDMCGARMLRRLAASFEAVDAGGRTPLLTAVWNCHMEMSAYLLETVGVNPNSVDEQGASALSVAAQQGNRDLVVLLLRMGAEPSLKDFAGRTALDVATIYGHDSIRAVLQMLSIRTFLFSSCCVIEKMLMVSDIRAAIKVPVFDEYTAEKAQSLAEDITHGHQSKRDQKDSVINTVFMLNVFCQTEQEGGEEDFDMDSALCA</sequence>
<gene>
    <name evidence="4" type="ORF">KIN20_012181</name>
</gene>
<evidence type="ECO:0000256" key="1">
    <source>
        <dbReference type="ARBA" id="ARBA00022737"/>
    </source>
</evidence>
<dbReference type="SUPFAM" id="SSF48403">
    <property type="entry name" value="Ankyrin repeat"/>
    <property type="match status" value="2"/>
</dbReference>
<dbReference type="InterPro" id="IPR002110">
    <property type="entry name" value="Ankyrin_rpt"/>
</dbReference>
<keyword evidence="5" id="KW-1185">Reference proteome</keyword>
<dbReference type="Pfam" id="PF00023">
    <property type="entry name" value="Ank"/>
    <property type="match status" value="1"/>
</dbReference>
<keyword evidence="2 3" id="KW-0040">ANK repeat</keyword>
<dbReference type="PANTHER" id="PTHR24189">
    <property type="entry name" value="MYOTROPHIN"/>
    <property type="match status" value="1"/>
</dbReference>
<comment type="caution">
    <text evidence="4">The sequence shown here is derived from an EMBL/GenBank/DDBJ whole genome shotgun (WGS) entry which is preliminary data.</text>
</comment>
<dbReference type="InterPro" id="IPR036770">
    <property type="entry name" value="Ankyrin_rpt-contain_sf"/>
</dbReference>
<feature type="repeat" description="ANK" evidence="3">
    <location>
        <begin position="636"/>
        <end position="668"/>
    </location>
</feature>
<accession>A0AAD5MWL9</accession>
<feature type="repeat" description="ANK" evidence="3">
    <location>
        <begin position="468"/>
        <end position="500"/>
    </location>
</feature>
<dbReference type="InterPro" id="IPR050745">
    <property type="entry name" value="Multifunctional_regulatory"/>
</dbReference>
<feature type="repeat" description="ANK" evidence="3">
    <location>
        <begin position="603"/>
        <end position="635"/>
    </location>
</feature>
<name>A0AAD5MWL9_PARTN</name>
<feature type="repeat" description="ANK" evidence="3">
    <location>
        <begin position="701"/>
        <end position="733"/>
    </location>
</feature>
<dbReference type="PROSITE" id="PS50088">
    <property type="entry name" value="ANK_REPEAT"/>
    <property type="match status" value="9"/>
</dbReference>
<keyword evidence="1" id="KW-0677">Repeat</keyword>
<dbReference type="Pfam" id="PF12796">
    <property type="entry name" value="Ank_2"/>
    <property type="match status" value="4"/>
</dbReference>